<dbReference type="KEGG" id="sind:105164491"/>
<dbReference type="AlphaFoldDB" id="A0A6I9TA50"/>
<protein>
    <submittedName>
        <fullName evidence="3">Uncharacterized protein LOC105164491</fullName>
    </submittedName>
</protein>
<dbReference type="RefSeq" id="XP_011081445.1">
    <property type="nucleotide sequence ID" value="XM_011083143.1"/>
</dbReference>
<sequence length="345" mass="39284">MWANTQQFGTRYDNPPVNEVSISSLDDRFDKLLSLVEGYVEEKYQRVKACGICNSMVHPTNLCPMLQEETIEHANVVGGLFGPPQRGYDPHFNMYNPERTDYPSFSYISQSQNWPPPPPPSPTPSPSLEDMMKALVTNTQQFQQQTQMSIQQFQRQTQTSIQNLESQISQLASSVSKLESQGKLPSQSVVDPKQNASVFVFRSEKELQPNMNENDTKCTDVQQGEPDQKMEISQKQTNKPKTADSEYHKVLMVKTPLPEGFVEKEEGETKGTLEIVSIVVVNIPLIDAIKRAPHYAKFLKVSGPRTYKNKAFHDKISSRKNSLMNLKVFLGPHHLWVHYVKKKRI</sequence>
<dbReference type="GeneID" id="105164491"/>
<evidence type="ECO:0000313" key="2">
    <source>
        <dbReference type="Proteomes" id="UP000504604"/>
    </source>
</evidence>
<feature type="region of interest" description="Disordered" evidence="1">
    <location>
        <begin position="210"/>
        <end position="243"/>
    </location>
</feature>
<proteinExistence type="predicted"/>
<dbReference type="OrthoDB" id="1305902at2759"/>
<evidence type="ECO:0000313" key="3">
    <source>
        <dbReference type="RefSeq" id="XP_011081445.1"/>
    </source>
</evidence>
<gene>
    <name evidence="3" type="primary">LOC105164491</name>
</gene>
<accession>A0A6I9TA50</accession>
<name>A0A6I9TA50_SESIN</name>
<dbReference type="Proteomes" id="UP000504604">
    <property type="component" value="Linkage group LG6"/>
</dbReference>
<keyword evidence="2" id="KW-1185">Reference proteome</keyword>
<dbReference type="InParanoid" id="A0A6I9TA50"/>
<reference evidence="3" key="1">
    <citation type="submission" date="2025-08" db="UniProtKB">
        <authorList>
            <consortium name="RefSeq"/>
        </authorList>
    </citation>
    <scope>IDENTIFICATION</scope>
</reference>
<organism evidence="2 3">
    <name type="scientific">Sesamum indicum</name>
    <name type="common">Oriental sesame</name>
    <name type="synonym">Sesamum orientale</name>
    <dbReference type="NCBI Taxonomy" id="4182"/>
    <lineage>
        <taxon>Eukaryota</taxon>
        <taxon>Viridiplantae</taxon>
        <taxon>Streptophyta</taxon>
        <taxon>Embryophyta</taxon>
        <taxon>Tracheophyta</taxon>
        <taxon>Spermatophyta</taxon>
        <taxon>Magnoliopsida</taxon>
        <taxon>eudicotyledons</taxon>
        <taxon>Gunneridae</taxon>
        <taxon>Pentapetalae</taxon>
        <taxon>asterids</taxon>
        <taxon>lamiids</taxon>
        <taxon>Lamiales</taxon>
        <taxon>Pedaliaceae</taxon>
        <taxon>Sesamum</taxon>
    </lineage>
</organism>
<evidence type="ECO:0000256" key="1">
    <source>
        <dbReference type="SAM" id="MobiDB-lite"/>
    </source>
</evidence>